<gene>
    <name evidence="2" type="ORF">GVT53_02360</name>
</gene>
<dbReference type="Gene3D" id="1.10.260.40">
    <property type="entry name" value="lambda repressor-like DNA-binding domains"/>
    <property type="match status" value="1"/>
</dbReference>
<dbReference type="Pfam" id="PF01381">
    <property type="entry name" value="HTH_3"/>
    <property type="match status" value="1"/>
</dbReference>
<dbReference type="SUPFAM" id="SSF47413">
    <property type="entry name" value="lambda repressor-like DNA-binding domains"/>
    <property type="match status" value="1"/>
</dbReference>
<evidence type="ECO:0000313" key="3">
    <source>
        <dbReference type="Proteomes" id="UP000502928"/>
    </source>
</evidence>
<sequence>MIDSVSIGEVKKLLGSLCRQQRQRYEMSQTELGKALGISRYTIQNFESGKNSTLDTFLKIAKHFDLMDDFYRALNSIADTNNKESMY</sequence>
<dbReference type="InterPro" id="IPR010982">
    <property type="entry name" value="Lambda_DNA-bd_dom_sf"/>
</dbReference>
<reference evidence="2 3" key="1">
    <citation type="submission" date="2020-02" db="EMBL/GenBank/DDBJ databases">
        <title>Complete genome of Muricauda sp. 501str8.</title>
        <authorList>
            <person name="Dong B."/>
            <person name="Zhu S."/>
            <person name="Yang J."/>
            <person name="Chen J."/>
        </authorList>
    </citation>
    <scope>NUCLEOTIDE SEQUENCE [LARGE SCALE GENOMIC DNA]</scope>
    <source>
        <strain evidence="2 3">501str8</strain>
    </source>
</reference>
<dbReference type="Proteomes" id="UP000502928">
    <property type="component" value="Chromosome"/>
</dbReference>
<dbReference type="AlphaFoldDB" id="A0A6G7IZF0"/>
<dbReference type="EMBL" id="CP049616">
    <property type="protein sequence ID" value="QII43572.1"/>
    <property type="molecule type" value="Genomic_DNA"/>
</dbReference>
<protein>
    <submittedName>
        <fullName evidence="2">Helix-turn-helix transcriptional regulator</fullName>
    </submittedName>
</protein>
<accession>A0A6G7IZF0</accession>
<evidence type="ECO:0000259" key="1">
    <source>
        <dbReference type="PROSITE" id="PS50943"/>
    </source>
</evidence>
<keyword evidence="3" id="KW-1185">Reference proteome</keyword>
<name>A0A6G7IZF0_9FLAO</name>
<evidence type="ECO:0000313" key="2">
    <source>
        <dbReference type="EMBL" id="QII43572.1"/>
    </source>
</evidence>
<dbReference type="GO" id="GO:0003677">
    <property type="term" value="F:DNA binding"/>
    <property type="evidence" value="ECO:0007669"/>
    <property type="project" value="InterPro"/>
</dbReference>
<organism evidence="2 3">
    <name type="scientific">Flagellimonas oceani</name>
    <dbReference type="NCBI Taxonomy" id="2698672"/>
    <lineage>
        <taxon>Bacteria</taxon>
        <taxon>Pseudomonadati</taxon>
        <taxon>Bacteroidota</taxon>
        <taxon>Flavobacteriia</taxon>
        <taxon>Flavobacteriales</taxon>
        <taxon>Flavobacteriaceae</taxon>
        <taxon>Flagellimonas</taxon>
    </lineage>
</organism>
<proteinExistence type="predicted"/>
<feature type="domain" description="HTH cro/C1-type" evidence="1">
    <location>
        <begin position="19"/>
        <end position="70"/>
    </location>
</feature>
<dbReference type="PROSITE" id="PS50943">
    <property type="entry name" value="HTH_CROC1"/>
    <property type="match status" value="1"/>
</dbReference>
<dbReference type="RefSeq" id="WP_166247242.1">
    <property type="nucleotide sequence ID" value="NZ_CP049616.1"/>
</dbReference>
<dbReference type="KEGG" id="mut:GVT53_02360"/>
<dbReference type="CDD" id="cd00093">
    <property type="entry name" value="HTH_XRE"/>
    <property type="match status" value="1"/>
</dbReference>
<dbReference type="SMART" id="SM00530">
    <property type="entry name" value="HTH_XRE"/>
    <property type="match status" value="1"/>
</dbReference>
<dbReference type="InterPro" id="IPR001387">
    <property type="entry name" value="Cro/C1-type_HTH"/>
</dbReference>